<dbReference type="GO" id="GO:0005737">
    <property type="term" value="C:cytoplasm"/>
    <property type="evidence" value="ECO:0007669"/>
    <property type="project" value="UniProtKB-SubCell"/>
</dbReference>
<dbReference type="Proteomes" id="UP000182149">
    <property type="component" value="Unassembled WGS sequence"/>
</dbReference>
<dbReference type="PANTHER" id="PTHR20982">
    <property type="entry name" value="RIBOSOME RECYCLING FACTOR"/>
    <property type="match status" value="1"/>
</dbReference>
<dbReference type="FunFam" id="1.10.132.20:FF:000001">
    <property type="entry name" value="Ribosome-recycling factor"/>
    <property type="match status" value="1"/>
</dbReference>
<dbReference type="AlphaFoldDB" id="A0A1L8QXD2"/>
<keyword evidence="4 5" id="KW-0648">Protein biosynthesis</keyword>
<evidence type="ECO:0000256" key="2">
    <source>
        <dbReference type="ARBA" id="ARBA00005912"/>
    </source>
</evidence>
<dbReference type="PANTHER" id="PTHR20982:SF3">
    <property type="entry name" value="MITOCHONDRIAL RIBOSOME RECYCLING FACTOR PSEUDO 1"/>
    <property type="match status" value="1"/>
</dbReference>
<dbReference type="InterPro" id="IPR002661">
    <property type="entry name" value="Ribosome_recyc_fac"/>
</dbReference>
<dbReference type="EMBL" id="JAJJVO010000109">
    <property type="protein sequence ID" value="MCC9274092.1"/>
    <property type="molecule type" value="Genomic_DNA"/>
</dbReference>
<dbReference type="SUPFAM" id="SSF55194">
    <property type="entry name" value="Ribosome recycling factor, RRF"/>
    <property type="match status" value="1"/>
</dbReference>
<protein>
    <recommendedName>
        <fullName evidence="5">Ribosome-recycling factor</fullName>
        <shortName evidence="5">RRF</shortName>
    </recommendedName>
    <alternativeName>
        <fullName evidence="5">Ribosome-releasing factor</fullName>
    </alternativeName>
</protein>
<evidence type="ECO:0000256" key="4">
    <source>
        <dbReference type="ARBA" id="ARBA00022917"/>
    </source>
</evidence>
<dbReference type="Pfam" id="PF01765">
    <property type="entry name" value="RRF"/>
    <property type="match status" value="1"/>
</dbReference>
<evidence type="ECO:0000313" key="9">
    <source>
        <dbReference type="Proteomes" id="UP000182149"/>
    </source>
</evidence>
<comment type="function">
    <text evidence="5">Responsible for the release of ribosomes from messenger RNA at the termination of protein biosynthesis. May increase the efficiency of translation by recycling ribosomes from one round of translation to another.</text>
</comment>
<dbReference type="GO" id="GO:0006415">
    <property type="term" value="P:translational termination"/>
    <property type="evidence" value="ECO:0007669"/>
    <property type="project" value="UniProtKB-UniRule"/>
</dbReference>
<dbReference type="Gene3D" id="3.30.1360.40">
    <property type="match status" value="1"/>
</dbReference>
<comment type="similarity">
    <text evidence="2 5">Belongs to the RRF family.</text>
</comment>
<accession>A0A1L8QXD2</accession>
<organism evidence="8 9">
    <name type="scientific">Enterococcus aquimarinus</name>
    <dbReference type="NCBI Taxonomy" id="328396"/>
    <lineage>
        <taxon>Bacteria</taxon>
        <taxon>Bacillati</taxon>
        <taxon>Bacillota</taxon>
        <taxon>Bacilli</taxon>
        <taxon>Lactobacillales</taxon>
        <taxon>Enterococcaceae</taxon>
        <taxon>Enterococcus</taxon>
    </lineage>
</organism>
<gene>
    <name evidence="5 7" type="primary">frr</name>
    <name evidence="7" type="ORF">K8V42_07350</name>
    <name evidence="8" type="ORF">RU93_GL000100</name>
</gene>
<evidence type="ECO:0000256" key="1">
    <source>
        <dbReference type="ARBA" id="ARBA00004496"/>
    </source>
</evidence>
<proteinExistence type="inferred from homology"/>
<evidence type="ECO:0000313" key="8">
    <source>
        <dbReference type="EMBL" id="OJG12170.1"/>
    </source>
</evidence>
<dbReference type="OrthoDB" id="9804006at2"/>
<reference evidence="7" key="2">
    <citation type="journal article" date="2021" name="PeerJ">
        <title>Extensive microbial diversity within the chicken gut microbiome revealed by metagenomics and culture.</title>
        <authorList>
            <person name="Gilroy R."/>
            <person name="Ravi A."/>
            <person name="Getino M."/>
            <person name="Pursley I."/>
            <person name="Horton D.L."/>
            <person name="Alikhan N.F."/>
            <person name="Baker D."/>
            <person name="Gharbi K."/>
            <person name="Hall N."/>
            <person name="Watson M."/>
            <person name="Adriaenssens E.M."/>
            <person name="Foster-Nyarko E."/>
            <person name="Jarju S."/>
            <person name="Secka A."/>
            <person name="Antonio M."/>
            <person name="Oren A."/>
            <person name="Chaudhuri R.R."/>
            <person name="La Ragione R."/>
            <person name="Hildebrand F."/>
            <person name="Pallen M.J."/>
        </authorList>
    </citation>
    <scope>NUCLEOTIDE SEQUENCE</scope>
    <source>
        <strain evidence="7">150</strain>
    </source>
</reference>
<feature type="domain" description="Ribosome recycling factor" evidence="6">
    <location>
        <begin position="20"/>
        <end position="183"/>
    </location>
</feature>
<sequence length="185" mass="20448">MANAILTETKAKMQKSADGLQRELGQIRAGRANASLLDRISVVYYGAPTPLNQMASITIPEARVLMITPFDKTILGEIEKAILASDLGINPSNDGSVIRLVLPQLTEERRKELAKEVKKIAENAKVGVRSARRDAIDAFKKQEKASEISEDELKVYEKDVQALTDEFVKKLDAIAAEKEKELLDI</sequence>
<keyword evidence="3 5" id="KW-0963">Cytoplasm</keyword>
<dbReference type="EMBL" id="JXKD01000001">
    <property type="protein sequence ID" value="OJG12170.1"/>
    <property type="molecule type" value="Genomic_DNA"/>
</dbReference>
<name>A0A1L8QXD2_9ENTE</name>
<dbReference type="GO" id="GO:0043023">
    <property type="term" value="F:ribosomal large subunit binding"/>
    <property type="evidence" value="ECO:0007669"/>
    <property type="project" value="TreeGrafter"/>
</dbReference>
<evidence type="ECO:0000256" key="3">
    <source>
        <dbReference type="ARBA" id="ARBA00022490"/>
    </source>
</evidence>
<evidence type="ECO:0000259" key="6">
    <source>
        <dbReference type="Pfam" id="PF01765"/>
    </source>
</evidence>
<comment type="subcellular location">
    <subcellularLocation>
        <location evidence="1 5">Cytoplasm</location>
    </subcellularLocation>
</comment>
<dbReference type="InterPro" id="IPR023584">
    <property type="entry name" value="Ribosome_recyc_fac_dom"/>
</dbReference>
<dbReference type="STRING" id="328396.RU93_GL000100"/>
<reference evidence="8 9" key="1">
    <citation type="submission" date="2014-12" db="EMBL/GenBank/DDBJ databases">
        <title>Draft genome sequences of 29 type strains of Enterococci.</title>
        <authorList>
            <person name="Zhong Z."/>
            <person name="Sun Z."/>
            <person name="Liu W."/>
            <person name="Zhang W."/>
            <person name="Zhang H."/>
        </authorList>
    </citation>
    <scope>NUCLEOTIDE SEQUENCE [LARGE SCALE GENOMIC DNA]</scope>
    <source>
        <strain evidence="8 9">DSM 17690</strain>
    </source>
</reference>
<dbReference type="Proteomes" id="UP000813384">
    <property type="component" value="Unassembled WGS sequence"/>
</dbReference>
<evidence type="ECO:0000256" key="5">
    <source>
        <dbReference type="HAMAP-Rule" id="MF_00040"/>
    </source>
</evidence>
<reference evidence="7" key="3">
    <citation type="submission" date="2021-11" db="EMBL/GenBank/DDBJ databases">
        <authorList>
            <person name="Gilroy R."/>
        </authorList>
    </citation>
    <scope>NUCLEOTIDE SEQUENCE</scope>
    <source>
        <strain evidence="7">150</strain>
    </source>
</reference>
<dbReference type="Gene3D" id="1.10.132.20">
    <property type="entry name" value="Ribosome-recycling factor"/>
    <property type="match status" value="1"/>
</dbReference>
<keyword evidence="9" id="KW-1185">Reference proteome</keyword>
<dbReference type="NCBIfam" id="TIGR00496">
    <property type="entry name" value="frr"/>
    <property type="match status" value="1"/>
</dbReference>
<dbReference type="CDD" id="cd00520">
    <property type="entry name" value="RRF"/>
    <property type="match status" value="1"/>
</dbReference>
<dbReference type="HAMAP" id="MF_00040">
    <property type="entry name" value="RRF"/>
    <property type="match status" value="1"/>
</dbReference>
<evidence type="ECO:0000313" key="7">
    <source>
        <dbReference type="EMBL" id="MCC9274092.1"/>
    </source>
</evidence>
<comment type="caution">
    <text evidence="8">The sequence shown here is derived from an EMBL/GenBank/DDBJ whole genome shotgun (WGS) entry which is preliminary data.</text>
</comment>
<dbReference type="InterPro" id="IPR036191">
    <property type="entry name" value="RRF_sf"/>
</dbReference>
<dbReference type="RefSeq" id="WP_071873661.1">
    <property type="nucleotide sequence ID" value="NZ_JBHSHF010000002.1"/>
</dbReference>
<dbReference type="FunFam" id="3.30.1360.40:FF:000001">
    <property type="entry name" value="Ribosome-recycling factor"/>
    <property type="match status" value="1"/>
</dbReference>